<dbReference type="InterPro" id="IPR033897">
    <property type="entry name" value="SRF-like_MADS-box"/>
</dbReference>
<keyword evidence="6" id="KW-0539">Nucleus</keyword>
<feature type="domain" description="MADS-box" evidence="8">
    <location>
        <begin position="1"/>
        <end position="48"/>
    </location>
</feature>
<dbReference type="PANTHER" id="PTHR11945:SF788">
    <property type="entry name" value="AGAMOUS-LIKE-34-RELATED"/>
    <property type="match status" value="1"/>
</dbReference>
<dbReference type="Proteomes" id="UP000078284">
    <property type="component" value="Chromosome 1"/>
</dbReference>
<keyword evidence="5" id="KW-0804">Transcription</keyword>
<dbReference type="GO" id="GO:0046983">
    <property type="term" value="F:protein dimerization activity"/>
    <property type="evidence" value="ECO:0007669"/>
    <property type="project" value="InterPro"/>
</dbReference>
<dbReference type="SUPFAM" id="SSF55455">
    <property type="entry name" value="SRF-like"/>
    <property type="match status" value="1"/>
</dbReference>
<keyword evidence="4" id="KW-0238">DNA-binding</keyword>
<comment type="caution">
    <text evidence="9">The sequence shown here is derived from an EMBL/GenBank/DDBJ whole genome shotgun (WGS) entry which is preliminary data.</text>
</comment>
<dbReference type="Gene3D" id="3.40.1810.10">
    <property type="entry name" value="Transcription factor, MADS-box"/>
    <property type="match status" value="1"/>
</dbReference>
<organism evidence="9 10">
    <name type="scientific">Arabidopsis thaliana</name>
    <name type="common">Mouse-ear cress</name>
    <dbReference type="NCBI Taxonomy" id="3702"/>
    <lineage>
        <taxon>Eukaryota</taxon>
        <taxon>Viridiplantae</taxon>
        <taxon>Streptophyta</taxon>
        <taxon>Embryophyta</taxon>
        <taxon>Tracheophyta</taxon>
        <taxon>Spermatophyta</taxon>
        <taxon>Magnoliopsida</taxon>
        <taxon>eudicotyledons</taxon>
        <taxon>Gunneridae</taxon>
        <taxon>Pentapetalae</taxon>
        <taxon>rosids</taxon>
        <taxon>malvids</taxon>
        <taxon>Brassicales</taxon>
        <taxon>Brassicaceae</taxon>
        <taxon>Camelineae</taxon>
        <taxon>Arabidopsis</taxon>
    </lineage>
</organism>
<accession>A0A178W3B3</accession>
<dbReference type="PANTHER" id="PTHR11945">
    <property type="entry name" value="MADS BOX PROTEIN"/>
    <property type="match status" value="1"/>
</dbReference>
<dbReference type="InterPro" id="IPR002100">
    <property type="entry name" value="TF_MADSbox"/>
</dbReference>
<dbReference type="Pfam" id="PF00319">
    <property type="entry name" value="SRF-TF"/>
    <property type="match status" value="1"/>
</dbReference>
<sequence>MRTKTKLVLIPDRHFRRATFRKRNAGIRKKLHELTTLCDIKACAVIYSPFENPTVWPSTEGVQEVISEFMEKPATERSKTMMSHETFLRDQITKEQNKLESLRRENRETQLKHFMFDCVGGKMSEQQYGARDLQDLSLFTDQYLNQLNARKKFLTEYGESSSSVPPLFDVAGANPPVVADQAAVSVPPLFAVAGANLPVVADQAAVTVPPLFAVAGANLPVVTDQAAVTVPTGFHNMNVNQNQI</sequence>
<keyword evidence="3 7" id="KW-0175">Coiled coil</keyword>
<evidence type="ECO:0000313" key="9">
    <source>
        <dbReference type="EMBL" id="OAP11833.1"/>
    </source>
</evidence>
<dbReference type="SMR" id="A0A178W3B3"/>
<proteinExistence type="predicted"/>
<comment type="subcellular location">
    <subcellularLocation>
        <location evidence="1">Nucleus</location>
    </subcellularLocation>
</comment>
<evidence type="ECO:0000259" key="8">
    <source>
        <dbReference type="PROSITE" id="PS50066"/>
    </source>
</evidence>
<dbReference type="CDD" id="cd00266">
    <property type="entry name" value="MADS_SRF_like"/>
    <property type="match status" value="1"/>
</dbReference>
<evidence type="ECO:0000256" key="3">
    <source>
        <dbReference type="ARBA" id="ARBA00023054"/>
    </source>
</evidence>
<reference evidence="10" key="1">
    <citation type="journal article" date="2016" name="Proc. Natl. Acad. Sci. U.S.A.">
        <title>Chromosome-level assembly of Arabidopsis thaliana Ler reveals the extent of translocation and inversion polymorphisms.</title>
        <authorList>
            <person name="Zapata L."/>
            <person name="Ding J."/>
            <person name="Willing E.M."/>
            <person name="Hartwig B."/>
            <person name="Bezdan D."/>
            <person name="Jiao W.B."/>
            <person name="Patel V."/>
            <person name="Velikkakam James G."/>
            <person name="Koornneef M."/>
            <person name="Ossowski S."/>
            <person name="Schneeberger K."/>
        </authorList>
    </citation>
    <scope>NUCLEOTIDE SEQUENCE [LARGE SCALE GENOMIC DNA]</scope>
    <source>
        <strain evidence="10">cv. Landsberg erecta</strain>
    </source>
</reference>
<evidence type="ECO:0000256" key="2">
    <source>
        <dbReference type="ARBA" id="ARBA00023015"/>
    </source>
</evidence>
<evidence type="ECO:0000256" key="4">
    <source>
        <dbReference type="ARBA" id="ARBA00023125"/>
    </source>
</evidence>
<evidence type="ECO:0000256" key="5">
    <source>
        <dbReference type="ARBA" id="ARBA00023163"/>
    </source>
</evidence>
<dbReference type="EMBL" id="LUHQ01000001">
    <property type="protein sequence ID" value="OAP11833.1"/>
    <property type="molecule type" value="Genomic_DNA"/>
</dbReference>
<feature type="coiled-coil region" evidence="7">
    <location>
        <begin position="85"/>
        <end position="112"/>
    </location>
</feature>
<dbReference type="GO" id="GO:0000987">
    <property type="term" value="F:cis-regulatory region sequence-specific DNA binding"/>
    <property type="evidence" value="ECO:0007669"/>
    <property type="project" value="InterPro"/>
</dbReference>
<dbReference type="GO" id="GO:0005634">
    <property type="term" value="C:nucleus"/>
    <property type="evidence" value="ECO:0007669"/>
    <property type="project" value="UniProtKB-SubCell"/>
</dbReference>
<keyword evidence="2" id="KW-0805">Transcription regulation</keyword>
<dbReference type="PRINTS" id="PR00404">
    <property type="entry name" value="MADSDOMAIN"/>
</dbReference>
<dbReference type="GO" id="GO:0045944">
    <property type="term" value="P:positive regulation of transcription by RNA polymerase II"/>
    <property type="evidence" value="ECO:0007669"/>
    <property type="project" value="InterPro"/>
</dbReference>
<evidence type="ECO:0000256" key="1">
    <source>
        <dbReference type="ARBA" id="ARBA00004123"/>
    </source>
</evidence>
<name>A0A178W3B3_ARATH</name>
<dbReference type="GO" id="GO:0000981">
    <property type="term" value="F:DNA-binding transcription factor activity, RNA polymerase II-specific"/>
    <property type="evidence" value="ECO:0007669"/>
    <property type="project" value="InterPro"/>
</dbReference>
<evidence type="ECO:0000256" key="6">
    <source>
        <dbReference type="ARBA" id="ARBA00023242"/>
    </source>
</evidence>
<dbReference type="PROSITE" id="PS50066">
    <property type="entry name" value="MADS_BOX_2"/>
    <property type="match status" value="1"/>
</dbReference>
<evidence type="ECO:0000256" key="7">
    <source>
        <dbReference type="SAM" id="Coils"/>
    </source>
</evidence>
<protein>
    <submittedName>
        <fullName evidence="9">AGL92</fullName>
    </submittedName>
</protein>
<gene>
    <name evidence="9" type="ordered locus">AXX17_At1g32230</name>
</gene>
<dbReference type="AlphaFoldDB" id="A0A178W3B3"/>
<dbReference type="FunFam" id="3.40.1810.10:FF:000046">
    <property type="entry name" value="Agamous-like MADS-box protein AGL92"/>
    <property type="match status" value="1"/>
</dbReference>
<dbReference type="InterPro" id="IPR036879">
    <property type="entry name" value="TF_MADSbox_sf"/>
</dbReference>
<evidence type="ECO:0000313" key="10">
    <source>
        <dbReference type="Proteomes" id="UP000078284"/>
    </source>
</evidence>
<dbReference type="ExpressionAtlas" id="A0A178W3B3">
    <property type="expression patterns" value="baseline and differential"/>
</dbReference>
<dbReference type="SMART" id="SM00432">
    <property type="entry name" value="MADS"/>
    <property type="match status" value="1"/>
</dbReference>